<reference evidence="1" key="1">
    <citation type="submission" date="2022-01" db="EMBL/GenBank/DDBJ databases">
        <authorList>
            <person name="King R."/>
        </authorList>
    </citation>
    <scope>NUCLEOTIDE SEQUENCE</scope>
</reference>
<protein>
    <submittedName>
        <fullName evidence="1">Uncharacterized protein</fullName>
    </submittedName>
</protein>
<dbReference type="EMBL" id="OU900095">
    <property type="protein sequence ID" value="CAG9859347.1"/>
    <property type="molecule type" value="Genomic_DNA"/>
</dbReference>
<proteinExistence type="predicted"/>
<dbReference type="Proteomes" id="UP001153712">
    <property type="component" value="Chromosome 2"/>
</dbReference>
<dbReference type="AlphaFoldDB" id="A0A9N9XP14"/>
<evidence type="ECO:0000313" key="2">
    <source>
        <dbReference type="Proteomes" id="UP001153712"/>
    </source>
</evidence>
<sequence length="116" mass="13858">MFQPQKSSSLFNYRNLFEEYTLHNIENPNLNKKCHVSRWQEFYMSKIQQQRPHDPDWLHHTPKQERIVPATPKTCHQYSQKEQCNTYAKSVEVFATCSTDYSGIYPSRSSFQTVKH</sequence>
<accession>A0A9N9XP14</accession>
<keyword evidence="2" id="KW-1185">Reference proteome</keyword>
<evidence type="ECO:0000313" key="1">
    <source>
        <dbReference type="EMBL" id="CAG9859347.1"/>
    </source>
</evidence>
<gene>
    <name evidence="1" type="ORF">PHYEVI_LOCUS5721</name>
</gene>
<organism evidence="1 2">
    <name type="scientific">Phyllotreta striolata</name>
    <name type="common">Striped flea beetle</name>
    <name type="synonym">Crioceris striolata</name>
    <dbReference type="NCBI Taxonomy" id="444603"/>
    <lineage>
        <taxon>Eukaryota</taxon>
        <taxon>Metazoa</taxon>
        <taxon>Ecdysozoa</taxon>
        <taxon>Arthropoda</taxon>
        <taxon>Hexapoda</taxon>
        <taxon>Insecta</taxon>
        <taxon>Pterygota</taxon>
        <taxon>Neoptera</taxon>
        <taxon>Endopterygota</taxon>
        <taxon>Coleoptera</taxon>
        <taxon>Polyphaga</taxon>
        <taxon>Cucujiformia</taxon>
        <taxon>Chrysomeloidea</taxon>
        <taxon>Chrysomelidae</taxon>
        <taxon>Galerucinae</taxon>
        <taxon>Alticini</taxon>
        <taxon>Phyllotreta</taxon>
    </lineage>
</organism>
<name>A0A9N9XP14_PHYSR</name>